<sequence length="308" mass="34922">MHYRTLGKTGITVSEIGFGAWAIGGDEWGPVNDKQSITAIKKAIECGVNFIDTADVYGLGHSEKLVSTAIKGHRNDIILSTKGGLIGHHYDPNGEPVYDTPEKIIAVFETSLQRLQTDYIDLYFCHIWWHNRRETEAFLRAFEVLKRDGKVRAVGVSTHDLQYIRHFNKNNEIDIVQLDYNILNRKPENDILPFLQEKNLGAVIRGPLKMGILTGKFTNKTTFPNGDLRKEWPNENWFQEDLQKVEKLRLLSNKNQTLGQLALRYILTHPAVSVVIPGAKTEKQAQENANASVRPILSDEEISYIQSI</sequence>
<comment type="caution">
    <text evidence="2">The sequence shown here is derived from an EMBL/GenBank/DDBJ whole genome shotgun (WGS) entry which is preliminary data.</text>
</comment>
<dbReference type="InterPro" id="IPR036812">
    <property type="entry name" value="NAD(P)_OxRdtase_dom_sf"/>
</dbReference>
<dbReference type="AlphaFoldDB" id="A0A0G8C0M0"/>
<dbReference type="InterPro" id="IPR053135">
    <property type="entry name" value="AKR2_Oxidoreductase"/>
</dbReference>
<proteinExistence type="predicted"/>
<dbReference type="Proteomes" id="UP000035350">
    <property type="component" value="Unassembled WGS sequence"/>
</dbReference>
<feature type="domain" description="NADP-dependent oxidoreductase" evidence="1">
    <location>
        <begin position="15"/>
        <end position="308"/>
    </location>
</feature>
<reference evidence="2" key="2">
    <citation type="submission" date="2015-04" db="EMBL/GenBank/DDBJ databases">
        <authorList>
            <person name="Syromyatnikov M.Y."/>
            <person name="Popov V.N."/>
        </authorList>
    </citation>
    <scope>NUCLEOTIDE SEQUENCE</scope>
    <source>
        <strain evidence="2">B4147</strain>
    </source>
</reference>
<accession>A0A0G8C0M0</accession>
<dbReference type="Gene3D" id="3.20.20.100">
    <property type="entry name" value="NADP-dependent oxidoreductase domain"/>
    <property type="match status" value="1"/>
</dbReference>
<reference evidence="2" key="1">
    <citation type="journal article" date="2015" name="Genome Announc.">
        <title>Next-Generation Whole-Genome Sequencing of Eight Strains of Bacillus cereus, Isolated from Food.</title>
        <authorList>
            <person name="Krawczyk A.O."/>
            <person name="de Jong A."/>
            <person name="Eijlander R.T."/>
            <person name="Berendsen E.M."/>
            <person name="Holsappel S."/>
            <person name="Wells-Bennik M.H."/>
            <person name="Kuipers O.P."/>
        </authorList>
    </citation>
    <scope>NUCLEOTIDE SEQUENCE [LARGE SCALE GENOMIC DNA]</scope>
    <source>
        <strain evidence="2">B4147</strain>
    </source>
</reference>
<dbReference type="PANTHER" id="PTHR43312">
    <property type="entry name" value="D-THREO-ALDOSE 1-DEHYDROGENASE"/>
    <property type="match status" value="1"/>
</dbReference>
<dbReference type="SUPFAM" id="SSF51430">
    <property type="entry name" value="NAD(P)-linked oxidoreductase"/>
    <property type="match status" value="1"/>
</dbReference>
<dbReference type="Pfam" id="PF00248">
    <property type="entry name" value="Aldo_ket_red"/>
    <property type="match status" value="1"/>
</dbReference>
<evidence type="ECO:0000313" key="2">
    <source>
        <dbReference type="EMBL" id="KKZ93260.1"/>
    </source>
</evidence>
<keyword evidence="2" id="KW-0560">Oxidoreductase</keyword>
<dbReference type="PATRIC" id="fig|1396.433.peg.5227"/>
<dbReference type="EMBL" id="LCYN01000031">
    <property type="protein sequence ID" value="KKZ93260.1"/>
    <property type="molecule type" value="Genomic_DNA"/>
</dbReference>
<evidence type="ECO:0000259" key="1">
    <source>
        <dbReference type="Pfam" id="PF00248"/>
    </source>
</evidence>
<protein>
    <submittedName>
        <fullName evidence="2">D-threo-aldose 1-dehydrogenase</fullName>
        <ecNumber evidence="2">1.1.1.122</ecNumber>
    </submittedName>
</protein>
<dbReference type="InterPro" id="IPR023210">
    <property type="entry name" value="NADP_OxRdtase_dom"/>
</dbReference>
<dbReference type="EC" id="1.1.1.122" evidence="2"/>
<name>A0A0G8C0M0_9BACI</name>
<dbReference type="RefSeq" id="WP_046959684.1">
    <property type="nucleotide sequence ID" value="NZ_CP036101.1"/>
</dbReference>
<gene>
    <name evidence="2" type="ORF">B4147_2496</name>
</gene>
<dbReference type="GO" id="GO:0047834">
    <property type="term" value="F:D-threo-aldose 1-dehydrogenase activity"/>
    <property type="evidence" value="ECO:0007669"/>
    <property type="project" value="UniProtKB-EC"/>
</dbReference>
<dbReference type="PANTHER" id="PTHR43312:SF1">
    <property type="entry name" value="NADP-DEPENDENT OXIDOREDUCTASE DOMAIN-CONTAINING PROTEIN"/>
    <property type="match status" value="1"/>
</dbReference>
<organism evidence="2">
    <name type="scientific">Bacillus wiedmannii</name>
    <dbReference type="NCBI Taxonomy" id="1890302"/>
    <lineage>
        <taxon>Bacteria</taxon>
        <taxon>Bacillati</taxon>
        <taxon>Bacillota</taxon>
        <taxon>Bacilli</taxon>
        <taxon>Bacillales</taxon>
        <taxon>Bacillaceae</taxon>
        <taxon>Bacillus</taxon>
        <taxon>Bacillus cereus group</taxon>
    </lineage>
</organism>